<dbReference type="OrthoDB" id="733813at2"/>
<name>A0A1G9X9C4_9SPHI</name>
<evidence type="ECO:0000313" key="1">
    <source>
        <dbReference type="EMBL" id="SDM93046.1"/>
    </source>
</evidence>
<accession>A0A1G9X9C4</accession>
<reference evidence="2" key="1">
    <citation type="submission" date="2016-10" db="EMBL/GenBank/DDBJ databases">
        <authorList>
            <person name="Varghese N."/>
            <person name="Submissions S."/>
        </authorList>
    </citation>
    <scope>NUCLEOTIDE SEQUENCE [LARGE SCALE GENOMIC DNA]</scope>
    <source>
        <strain evidence="2">DSM 19110</strain>
    </source>
</reference>
<organism evidence="1 2">
    <name type="scientific">Pedobacter steynii</name>
    <dbReference type="NCBI Taxonomy" id="430522"/>
    <lineage>
        <taxon>Bacteria</taxon>
        <taxon>Pseudomonadati</taxon>
        <taxon>Bacteroidota</taxon>
        <taxon>Sphingobacteriia</taxon>
        <taxon>Sphingobacteriales</taxon>
        <taxon>Sphingobacteriaceae</taxon>
        <taxon>Pedobacter</taxon>
    </lineage>
</organism>
<dbReference type="EMBL" id="FNGY01000005">
    <property type="protein sequence ID" value="SDM93046.1"/>
    <property type="molecule type" value="Genomic_DNA"/>
</dbReference>
<proteinExistence type="predicted"/>
<sequence>MSLCARNNPSLENRYRITAGPSDSLKLDSLIKKQAFKFEKGNFEGQGWDFLQKEIATTQFLMIGEEHGEAEIPVFTTRIAEIFKPTALVTEIDPFSAMRLKKISVHPEQYSAHFKQNPYDFAFYCWEPEMELARQMQLKNIDIWGLNELNTMGLGSFFDMLANEAKSPANKKKALQKKEECFKWDLPIYQDVNRYGDFRGYHITTATVDSLLVDFQKESKLSKQMLNYLKLSIPAFGNRSYRLRTNLMKKNLMNYLAPYITSDEIKVPKLLFKLGANHLPRTDDLKGVFEVGNLANNLAASANKKPLHILIYGKQGTMNVMAPLDNKLTIQPNNDDRSDTLGMLSPFTAKLKDKEWATFDLRPIRNVVFMGKLKISEPMKEWIKGYDLLVVFSESTGSRFIE</sequence>
<keyword evidence="2" id="KW-1185">Reference proteome</keyword>
<evidence type="ECO:0000313" key="2">
    <source>
        <dbReference type="Proteomes" id="UP000183200"/>
    </source>
</evidence>
<dbReference type="Proteomes" id="UP000183200">
    <property type="component" value="Unassembled WGS sequence"/>
</dbReference>
<protein>
    <submittedName>
        <fullName evidence="1">Uncharacterized protein</fullName>
    </submittedName>
</protein>
<dbReference type="RefSeq" id="WP_074608739.1">
    <property type="nucleotide sequence ID" value="NZ_FNGY01000005.1"/>
</dbReference>
<dbReference type="AlphaFoldDB" id="A0A1G9X9C4"/>
<gene>
    <name evidence="1" type="ORF">SAMN05421820_105408</name>
</gene>